<comment type="subcellular location">
    <subcellularLocation>
        <location evidence="1">Membrane</location>
        <topology evidence="1">Multi-pass membrane protein</topology>
    </subcellularLocation>
</comment>
<feature type="transmembrane region" description="Helical" evidence="6">
    <location>
        <begin position="114"/>
        <end position="137"/>
    </location>
</feature>
<evidence type="ECO:0000256" key="3">
    <source>
        <dbReference type="ARBA" id="ARBA00022989"/>
    </source>
</evidence>
<proteinExistence type="predicted"/>
<comment type="caution">
    <text evidence="8">The sequence shown here is derived from an EMBL/GenBank/DDBJ whole genome shotgun (WGS) entry which is preliminary data.</text>
</comment>
<evidence type="ECO:0000256" key="5">
    <source>
        <dbReference type="SAM" id="MobiDB-lite"/>
    </source>
</evidence>
<keyword evidence="3 6" id="KW-1133">Transmembrane helix</keyword>
<evidence type="ECO:0000259" key="7">
    <source>
        <dbReference type="Pfam" id="PF06271"/>
    </source>
</evidence>
<feature type="region of interest" description="Disordered" evidence="5">
    <location>
        <begin position="276"/>
        <end position="354"/>
    </location>
</feature>
<feature type="transmembrane region" description="Helical" evidence="6">
    <location>
        <begin position="56"/>
        <end position="77"/>
    </location>
</feature>
<feature type="compositionally biased region" description="Pro residues" evidence="5">
    <location>
        <begin position="325"/>
        <end position="354"/>
    </location>
</feature>
<evidence type="ECO:0000256" key="1">
    <source>
        <dbReference type="ARBA" id="ARBA00004141"/>
    </source>
</evidence>
<dbReference type="InterPro" id="IPR010432">
    <property type="entry name" value="RDD"/>
</dbReference>
<organism evidence="8 9">
    <name type="scientific">Amycolatopsis samaneae</name>
    <dbReference type="NCBI Taxonomy" id="664691"/>
    <lineage>
        <taxon>Bacteria</taxon>
        <taxon>Bacillati</taxon>
        <taxon>Actinomycetota</taxon>
        <taxon>Actinomycetes</taxon>
        <taxon>Pseudonocardiales</taxon>
        <taxon>Pseudonocardiaceae</taxon>
        <taxon>Amycolatopsis</taxon>
    </lineage>
</organism>
<dbReference type="EMBL" id="JBHUKU010000013">
    <property type="protein sequence ID" value="MFD2461481.1"/>
    <property type="molecule type" value="Genomic_DNA"/>
</dbReference>
<evidence type="ECO:0000256" key="6">
    <source>
        <dbReference type="SAM" id="Phobius"/>
    </source>
</evidence>
<evidence type="ECO:0000313" key="8">
    <source>
        <dbReference type="EMBL" id="MFD2461481.1"/>
    </source>
</evidence>
<name>A0ABW5GKT2_9PSEU</name>
<feature type="transmembrane region" description="Helical" evidence="6">
    <location>
        <begin position="27"/>
        <end position="50"/>
    </location>
</feature>
<keyword evidence="2 6" id="KW-0812">Transmembrane</keyword>
<feature type="domain" description="RDD" evidence="7">
    <location>
        <begin position="19"/>
        <end position="150"/>
    </location>
</feature>
<dbReference type="RefSeq" id="WP_345404438.1">
    <property type="nucleotide sequence ID" value="NZ_BAABHG010000016.1"/>
</dbReference>
<dbReference type="Pfam" id="PF06271">
    <property type="entry name" value="RDD"/>
    <property type="match status" value="1"/>
</dbReference>
<gene>
    <name evidence="8" type="ORF">ACFSYJ_22945</name>
</gene>
<dbReference type="PANTHER" id="PTHR38480">
    <property type="entry name" value="SLR0254 PROTEIN"/>
    <property type="match status" value="1"/>
</dbReference>
<feature type="compositionally biased region" description="Polar residues" evidence="5">
    <location>
        <begin position="310"/>
        <end position="323"/>
    </location>
</feature>
<evidence type="ECO:0000256" key="2">
    <source>
        <dbReference type="ARBA" id="ARBA00022692"/>
    </source>
</evidence>
<reference evidence="9" key="1">
    <citation type="journal article" date="2019" name="Int. J. Syst. Evol. Microbiol.">
        <title>The Global Catalogue of Microorganisms (GCM) 10K type strain sequencing project: providing services to taxonomists for standard genome sequencing and annotation.</title>
        <authorList>
            <consortium name="The Broad Institute Genomics Platform"/>
            <consortium name="The Broad Institute Genome Sequencing Center for Infectious Disease"/>
            <person name="Wu L."/>
            <person name="Ma J."/>
        </authorList>
    </citation>
    <scope>NUCLEOTIDE SEQUENCE [LARGE SCALE GENOMIC DNA]</scope>
    <source>
        <strain evidence="9">CGMCC 4.7643</strain>
    </source>
</reference>
<sequence>MEEESELVTGEAVVLDLRVAKLASRGVAMLVDVLVQAVLLFCAIMLITLAMPVDDASLTITLILVLFVLVVIGYPVIFETLTRGKSLGKLAVGLRVVRTDGGPIRFRHALTRALAGFFVDFWALGFLGAVAVIVSLVSPDGRRVGDFLAGTVVIRDRVPEVPRAGIMMPPGLESWAAHLDLSGLPDDLALAVRQYLARCGELRPEAAEALGHGLAGQVAERIGTPVPPGMPLWAYLAAVLAERRNRDHARAMAAAPPSYAQPTPYVQPVLHPLAQPAPYAQPFGQPRTYGQPQPLAQPSPYGQPVPDGQSYVQPSHGQPSYGQPQPEPTPPPEPGRPESAPPAAPVENPFTPPS</sequence>
<keyword evidence="4 6" id="KW-0472">Membrane</keyword>
<evidence type="ECO:0000256" key="4">
    <source>
        <dbReference type="ARBA" id="ARBA00023136"/>
    </source>
</evidence>
<dbReference type="Proteomes" id="UP001597419">
    <property type="component" value="Unassembled WGS sequence"/>
</dbReference>
<keyword evidence="9" id="KW-1185">Reference proteome</keyword>
<accession>A0ABW5GKT2</accession>
<evidence type="ECO:0000313" key="9">
    <source>
        <dbReference type="Proteomes" id="UP001597419"/>
    </source>
</evidence>
<protein>
    <submittedName>
        <fullName evidence="8">RDD family protein</fullName>
    </submittedName>
</protein>
<dbReference type="PANTHER" id="PTHR38480:SF1">
    <property type="entry name" value="SLR0254 PROTEIN"/>
    <property type="match status" value="1"/>
</dbReference>